<reference evidence="3 4" key="2">
    <citation type="submission" date="2019-09" db="EMBL/GenBank/DDBJ databases">
        <authorList>
            <person name="Jin C."/>
        </authorList>
    </citation>
    <scope>NUCLEOTIDE SEQUENCE [LARGE SCALE GENOMIC DNA]</scope>
    <source>
        <strain evidence="3 4">BN140078</strain>
    </source>
</reference>
<keyword evidence="4" id="KW-1185">Reference proteome</keyword>
<dbReference type="PROSITE" id="PS50076">
    <property type="entry name" value="DNAJ_2"/>
    <property type="match status" value="1"/>
</dbReference>
<sequence>MNYFELFGIHVTLQVDVSLLQRRYNELSRQYHPDTHTKSGDTAVAEQWTVLDQAFLVLSDELQLLRHVLEIKGELAAAEGYRLSSLFMMEMQDIHERLLELEYNPTEEAIAEAYQDVVAMEQELRSRVAPILAGYDDEHVSQGAMDKLKEYYFRRKYLLQIREKLSTFASRN</sequence>
<dbReference type="InterPro" id="IPR001623">
    <property type="entry name" value="DnaJ_domain"/>
</dbReference>
<evidence type="ECO:0000313" key="3">
    <source>
        <dbReference type="EMBL" id="KAA2242863.1"/>
    </source>
</evidence>
<dbReference type="GO" id="GO:0044571">
    <property type="term" value="P:[2Fe-2S] cluster assembly"/>
    <property type="evidence" value="ECO:0007669"/>
    <property type="project" value="InterPro"/>
</dbReference>
<gene>
    <name evidence="3" type="ORF">F0L74_10065</name>
</gene>
<organism evidence="3 4">
    <name type="scientific">Chitinophaga agrisoli</name>
    <dbReference type="NCBI Taxonomy" id="2607653"/>
    <lineage>
        <taxon>Bacteria</taxon>
        <taxon>Pseudomonadati</taxon>
        <taxon>Bacteroidota</taxon>
        <taxon>Chitinophagia</taxon>
        <taxon>Chitinophagales</taxon>
        <taxon>Chitinophagaceae</taxon>
        <taxon>Chitinophaga</taxon>
    </lineage>
</organism>
<dbReference type="CDD" id="cd06257">
    <property type="entry name" value="DnaJ"/>
    <property type="match status" value="1"/>
</dbReference>
<dbReference type="RefSeq" id="WP_149837738.1">
    <property type="nucleotide sequence ID" value="NZ_VUOC01000002.1"/>
</dbReference>
<dbReference type="GO" id="GO:0001671">
    <property type="term" value="F:ATPase activator activity"/>
    <property type="evidence" value="ECO:0007669"/>
    <property type="project" value="InterPro"/>
</dbReference>
<name>A0A5B2VSU4_9BACT</name>
<dbReference type="InterPro" id="IPR004640">
    <property type="entry name" value="HscB"/>
</dbReference>
<dbReference type="EMBL" id="VUOC01000002">
    <property type="protein sequence ID" value="KAA2242863.1"/>
    <property type="molecule type" value="Genomic_DNA"/>
</dbReference>
<feature type="domain" description="J" evidence="2">
    <location>
        <begin position="2"/>
        <end position="73"/>
    </location>
</feature>
<comment type="caution">
    <text evidence="3">The sequence shown here is derived from an EMBL/GenBank/DDBJ whole genome shotgun (WGS) entry which is preliminary data.</text>
</comment>
<reference evidence="3 4" key="1">
    <citation type="submission" date="2019-09" db="EMBL/GenBank/DDBJ databases">
        <title>Chitinophaga ginsengihumi sp. nov., isolated from soil of ginseng rhizosphere.</title>
        <authorList>
            <person name="Lee J."/>
        </authorList>
    </citation>
    <scope>NUCLEOTIDE SEQUENCE [LARGE SCALE GENOMIC DNA]</scope>
    <source>
        <strain evidence="3 4">BN140078</strain>
    </source>
</reference>
<dbReference type="PANTHER" id="PTHR14021">
    <property type="entry name" value="IRON-SULFUR CLUSTER CO-CHAPERONE PROTEIN HSCB"/>
    <property type="match status" value="1"/>
</dbReference>
<dbReference type="GO" id="GO:0051087">
    <property type="term" value="F:protein-folding chaperone binding"/>
    <property type="evidence" value="ECO:0007669"/>
    <property type="project" value="InterPro"/>
</dbReference>
<comment type="function">
    <text evidence="1">Co-chaperone involved in the maturation of iron-sulfur cluster-containing proteins. Seems to help targeting proteins to be folded toward HscA.</text>
</comment>
<dbReference type="Gene3D" id="1.10.287.110">
    <property type="entry name" value="DnaJ domain"/>
    <property type="match status" value="1"/>
</dbReference>
<dbReference type="Pfam" id="PF00226">
    <property type="entry name" value="DnaJ"/>
    <property type="match status" value="1"/>
</dbReference>
<evidence type="ECO:0000256" key="1">
    <source>
        <dbReference type="ARBA" id="ARBA00025596"/>
    </source>
</evidence>
<dbReference type="InterPro" id="IPR036869">
    <property type="entry name" value="J_dom_sf"/>
</dbReference>
<dbReference type="SUPFAM" id="SSF46565">
    <property type="entry name" value="Chaperone J-domain"/>
    <property type="match status" value="1"/>
</dbReference>
<evidence type="ECO:0000259" key="2">
    <source>
        <dbReference type="PROSITE" id="PS50076"/>
    </source>
</evidence>
<protein>
    <submittedName>
        <fullName evidence="3">DnaJ domain-containing protein</fullName>
    </submittedName>
</protein>
<dbReference type="AlphaFoldDB" id="A0A5B2VSU4"/>
<dbReference type="SMART" id="SM00271">
    <property type="entry name" value="DnaJ"/>
    <property type="match status" value="1"/>
</dbReference>
<dbReference type="PANTHER" id="PTHR14021:SF15">
    <property type="entry name" value="IRON-SULFUR CLUSTER CO-CHAPERONE PROTEIN HSCB"/>
    <property type="match status" value="1"/>
</dbReference>
<proteinExistence type="predicted"/>
<accession>A0A5B2VSU4</accession>
<evidence type="ECO:0000313" key="4">
    <source>
        <dbReference type="Proteomes" id="UP000324611"/>
    </source>
</evidence>
<dbReference type="Proteomes" id="UP000324611">
    <property type="component" value="Unassembled WGS sequence"/>
</dbReference>